<evidence type="ECO:0000256" key="1">
    <source>
        <dbReference type="SAM" id="MobiDB-lite"/>
    </source>
</evidence>
<reference evidence="3 4" key="1">
    <citation type="submission" date="2019-05" db="EMBL/GenBank/DDBJ databases">
        <title>Emergence of the Ug99 lineage of the wheat stem rust pathogen through somatic hybridization.</title>
        <authorList>
            <person name="Li F."/>
            <person name="Upadhyaya N.M."/>
            <person name="Sperschneider J."/>
            <person name="Matny O."/>
            <person name="Nguyen-Phuc H."/>
            <person name="Mago R."/>
            <person name="Raley C."/>
            <person name="Miller M.E."/>
            <person name="Silverstein K.A.T."/>
            <person name="Henningsen E."/>
            <person name="Hirsch C.D."/>
            <person name="Visser B."/>
            <person name="Pretorius Z.A."/>
            <person name="Steffenson B.J."/>
            <person name="Schwessinger B."/>
            <person name="Dodds P.N."/>
            <person name="Figueroa M."/>
        </authorList>
    </citation>
    <scope>NUCLEOTIDE SEQUENCE [LARGE SCALE GENOMIC DNA]</scope>
    <source>
        <strain evidence="3">21-0</strain>
    </source>
</reference>
<dbReference type="EMBL" id="VSWC01000014">
    <property type="protein sequence ID" value="KAA1115563.1"/>
    <property type="molecule type" value="Genomic_DNA"/>
</dbReference>
<dbReference type="Pfam" id="PF13640">
    <property type="entry name" value="2OG-FeII_Oxy_3"/>
    <property type="match status" value="1"/>
</dbReference>
<protein>
    <recommendedName>
        <fullName evidence="2">Prolyl 4-hydroxylase alpha subunit Fe(2+) 2OG dioxygenase domain-containing protein</fullName>
    </recommendedName>
</protein>
<accession>A0A5B0QRN5</accession>
<gene>
    <name evidence="3" type="ORF">PGT21_037065</name>
</gene>
<organism evidence="3 4">
    <name type="scientific">Puccinia graminis f. sp. tritici</name>
    <dbReference type="NCBI Taxonomy" id="56615"/>
    <lineage>
        <taxon>Eukaryota</taxon>
        <taxon>Fungi</taxon>
        <taxon>Dikarya</taxon>
        <taxon>Basidiomycota</taxon>
        <taxon>Pucciniomycotina</taxon>
        <taxon>Pucciniomycetes</taxon>
        <taxon>Pucciniales</taxon>
        <taxon>Pucciniaceae</taxon>
        <taxon>Puccinia</taxon>
    </lineage>
</organism>
<proteinExistence type="predicted"/>
<name>A0A5B0QRN5_PUCGR</name>
<comment type="caution">
    <text evidence="3">The sequence shown here is derived from an EMBL/GenBank/DDBJ whole genome shotgun (WGS) entry which is preliminary data.</text>
</comment>
<dbReference type="InterPro" id="IPR044862">
    <property type="entry name" value="Pro_4_hyd_alph_FE2OG_OXY"/>
</dbReference>
<dbReference type="Gene3D" id="2.60.120.620">
    <property type="entry name" value="q2cbj1_9rhob like domain"/>
    <property type="match status" value="1"/>
</dbReference>
<evidence type="ECO:0000259" key="2">
    <source>
        <dbReference type="Pfam" id="PF13640"/>
    </source>
</evidence>
<evidence type="ECO:0000313" key="3">
    <source>
        <dbReference type="EMBL" id="KAA1115563.1"/>
    </source>
</evidence>
<feature type="region of interest" description="Disordered" evidence="1">
    <location>
        <begin position="1150"/>
        <end position="1181"/>
    </location>
</feature>
<dbReference type="OrthoDB" id="124582at2759"/>
<dbReference type="PANTHER" id="PTHR33099">
    <property type="entry name" value="FE2OG DIOXYGENASE DOMAIN-CONTAINING PROTEIN"/>
    <property type="match status" value="1"/>
</dbReference>
<sequence>MMIMGEYIASTNERNHKPSMDELPTLGDGQSVIGEPGIVGASHIMQQQDSPKYYEVDLKTDLLKAFKAINTPGTFAAWEALPTTPPAGLHVNGLGEIPMPLGQAQVQRLITIAHQAPYGRGSETLVDLSVRNTWEIHAHQLLFLDAAWQGYLFELSKLVAGHLGITGPIRMELYKMLIYEPGAMFKPHTDTERTPGMFGTLIICLPSAHTGGEVLVRHNRECKVLRSSDATQSFACWYSDVIHEVLPVHSGYRCVLTYNLAVTPGLTRPAAGALDFQRFPLRKTLYCWLGELANNDATDVPTHLYHALDHEYTNASMSFSALKGKDWARVQALQAVAHEFPFEIFLALLEKKEDGPVDDHYREKHRGFGWGRCAYDMDSDGDDEDEDDEDKHHELTEVSETSYTVESLRTLDGRTVARDYPFDMCSCLLNDPFELLKIAEEEYEPYMGNWGPSATHWYRRSAVVIVPRQNLAAYLAQCTSESEDESNFYSALGHLQKTFSHPAHFGLLLDAMSVLAKSLPTGLLVGSTITEMLTTALQCSHYKLFQTVSAHHKGQLPVKFFDWANGWLDTLPYADRAEMYKTWMPLPIQGYPSVADRISAIVKISSNPTYAPAGLVEALPSVSTWAQDQILQVVTGFLEETKNPAAENVDVIMSAVIYLDEARTSALLTSIFVRFPDTNAIAFLLALLSRLKAQIAVSQPSIIHTAELYRSLSLRVFNRERKLADIITEGKNKSSYISKAGQVVTPPTLVQFACDLHDMSTDTTDLLQQFIQEIVEQLSTFSAVDMRNFWIPFLHQLIPALLSRSVLLNTPTHQRLICDSIMTFIKVIKSPTVADVELIMPPVIHLNETVTAALFKLIFEHLPNADAIPFLLALLSRLKAQAEAAASPDSNTRDLYRSLSPCVFHSKRKLSCIPTKGKLPPIYLNNNPKIEQAVTPEALLRFACDLSDMSTNADLLQSSIQEINAQCATFSAADMRELWMPFLYQLIPALVSRSLSLDTPAYQQLTQQFIKHLNAKTVGICPQATSGTVSQSPQVTCACPDCGKLNQFLQATSQRVGSFSMAQSRRMHLEQQLVRARIDCTCTTARTGSPQTLVVTKHYLLKDKISAWNKRQKEFYTAVSQRIKQEHLKSLLGDEQATRIQSLATLKNAGTTTKNEATPTKNAATPSKSAPATIKNTASTSKNKKVAALLMKAAATAQRKK</sequence>
<dbReference type="PANTHER" id="PTHR33099:SF7">
    <property type="entry name" value="MYND-TYPE DOMAIN-CONTAINING PROTEIN"/>
    <property type="match status" value="1"/>
</dbReference>
<keyword evidence="4" id="KW-1185">Reference proteome</keyword>
<dbReference type="Proteomes" id="UP000324748">
    <property type="component" value="Unassembled WGS sequence"/>
</dbReference>
<dbReference type="AlphaFoldDB" id="A0A5B0QRN5"/>
<evidence type="ECO:0000313" key="4">
    <source>
        <dbReference type="Proteomes" id="UP000324748"/>
    </source>
</evidence>
<feature type="domain" description="Prolyl 4-hydroxylase alpha subunit Fe(2+) 2OG dioxygenase" evidence="2">
    <location>
        <begin position="176"/>
        <end position="259"/>
    </location>
</feature>